<dbReference type="PANTHER" id="PTHR28629:SF4">
    <property type="entry name" value="TRIOKINASE_FMN CYCLASE"/>
    <property type="match status" value="1"/>
</dbReference>
<dbReference type="SMART" id="SM01120">
    <property type="entry name" value="Dak2"/>
    <property type="match status" value="1"/>
</dbReference>
<keyword evidence="3 8" id="KW-0418">Kinase</keyword>
<dbReference type="NCBIfam" id="NF011049">
    <property type="entry name" value="PRK14479.1"/>
    <property type="match status" value="1"/>
</dbReference>
<protein>
    <submittedName>
        <fullName evidence="8">Dihydroxyacetone kinase family protein</fullName>
    </submittedName>
</protein>
<dbReference type="RefSeq" id="WP_339573138.1">
    <property type="nucleotide sequence ID" value="NZ_JBBIAA010000001.1"/>
</dbReference>
<dbReference type="PROSITE" id="PS51480">
    <property type="entry name" value="DHAL"/>
    <property type="match status" value="1"/>
</dbReference>
<evidence type="ECO:0000256" key="3">
    <source>
        <dbReference type="ARBA" id="ARBA00022777"/>
    </source>
</evidence>
<evidence type="ECO:0000256" key="1">
    <source>
        <dbReference type="ARBA" id="ARBA00022679"/>
    </source>
</evidence>
<comment type="caution">
    <text evidence="8">The sequence shown here is derived from an EMBL/GenBank/DDBJ whole genome shotgun (WGS) entry which is preliminary data.</text>
</comment>
<evidence type="ECO:0000256" key="5">
    <source>
        <dbReference type="SAM" id="MobiDB-lite"/>
    </source>
</evidence>
<feature type="region of interest" description="Disordered" evidence="5">
    <location>
        <begin position="335"/>
        <end position="362"/>
    </location>
</feature>
<keyword evidence="4" id="KW-0067">ATP-binding</keyword>
<sequence length="589" mass="58390">MTLLLNDPHRFGDEAVDGLVAAHPGHLRRCRGGVVRAAPGAPGSVAVVVGGGSGHYPAFAGWVGEGFAAGAACGGVFASPSASQVRAVALAAHTGGGVLLGYGRYAGDVLHFGLAAEMLRSEGVDVREVAVGDDVASAPPQEAHRRRGIAGDLVVLKVAGAAAAAGLPLDDVEALARRADARTRTLGVALSGCTLPGAPAPLFEVPRGRMGIGLGIHGEPGLEERDLVTADGVADLLVDGVLAEEPSRGVGPAGYRGRVAVVLNGLGGAAREELLVLYRRVDERLRGSGLTTVRPEVGEHVTSLDMVGASLTVSFLDDELEEHWRAACDAPAYRRPAEPADREALPPVPDEEEDRVLPPAADGSRAAAGRVFEGVAAARDVVLAAADRLGEVDAVAGDGDHGIGMSRGLRAAADAAAEAAGAGAGAGTTLVRSGEAWAEGAGGTSGALWGAALTAAGSALGDDAAPGSTEVVRAVRAGVDAVLRLGGARPGDKTMVDALVPFVETLEAGAGGGDGTDDALDRWRSAARAAADAAAATAGTSASLGRARTHGDRSVGTPDAGALSFGLVVRAVTGDLAPAAAAAAAGAPS</sequence>
<organism evidence="8 9">
    <name type="scientific">Pseudokineococcus basanitobsidens</name>
    <dbReference type="NCBI Taxonomy" id="1926649"/>
    <lineage>
        <taxon>Bacteria</taxon>
        <taxon>Bacillati</taxon>
        <taxon>Actinomycetota</taxon>
        <taxon>Actinomycetes</taxon>
        <taxon>Kineosporiales</taxon>
        <taxon>Kineosporiaceae</taxon>
        <taxon>Pseudokineococcus</taxon>
    </lineage>
</organism>
<dbReference type="SUPFAM" id="SSF101473">
    <property type="entry name" value="DhaL-like"/>
    <property type="match status" value="1"/>
</dbReference>
<dbReference type="PROSITE" id="PS51481">
    <property type="entry name" value="DHAK"/>
    <property type="match status" value="1"/>
</dbReference>
<feature type="domain" description="DhaL" evidence="6">
    <location>
        <begin position="369"/>
        <end position="574"/>
    </location>
</feature>
<evidence type="ECO:0000259" key="7">
    <source>
        <dbReference type="PROSITE" id="PS51481"/>
    </source>
</evidence>
<reference evidence="8 9" key="1">
    <citation type="journal article" date="2017" name="Int. J. Syst. Evol. Microbiol.">
        <title>Pseudokineococcus basanitobsidens sp. nov., isolated from volcanic rock.</title>
        <authorList>
            <person name="Lee D.W."/>
            <person name="Park M.Y."/>
            <person name="Kim J.J."/>
            <person name="Kim B.S."/>
        </authorList>
    </citation>
    <scope>NUCLEOTIDE SEQUENCE [LARGE SCALE GENOMIC DNA]</scope>
    <source>
        <strain evidence="8 9">DSM 103726</strain>
    </source>
</reference>
<dbReference type="InterPro" id="IPR004006">
    <property type="entry name" value="DhaK_dom"/>
</dbReference>
<dbReference type="GO" id="GO:0016301">
    <property type="term" value="F:kinase activity"/>
    <property type="evidence" value="ECO:0007669"/>
    <property type="project" value="UniProtKB-KW"/>
</dbReference>
<dbReference type="InterPro" id="IPR036117">
    <property type="entry name" value="DhaL_dom_sf"/>
</dbReference>
<keyword evidence="1" id="KW-0808">Transferase</keyword>
<name>A0ABU8RF90_9ACTN</name>
<dbReference type="Pfam" id="PF02733">
    <property type="entry name" value="Dak1"/>
    <property type="match status" value="1"/>
</dbReference>
<evidence type="ECO:0000256" key="2">
    <source>
        <dbReference type="ARBA" id="ARBA00022741"/>
    </source>
</evidence>
<keyword evidence="9" id="KW-1185">Reference proteome</keyword>
<evidence type="ECO:0000256" key="4">
    <source>
        <dbReference type="ARBA" id="ARBA00022840"/>
    </source>
</evidence>
<feature type="domain" description="DhaK" evidence="7">
    <location>
        <begin position="7"/>
        <end position="333"/>
    </location>
</feature>
<evidence type="ECO:0000313" key="9">
    <source>
        <dbReference type="Proteomes" id="UP001387100"/>
    </source>
</evidence>
<feature type="compositionally biased region" description="Basic and acidic residues" evidence="5">
    <location>
        <begin position="335"/>
        <end position="344"/>
    </location>
</feature>
<dbReference type="InterPro" id="IPR004007">
    <property type="entry name" value="DhaL_dom"/>
</dbReference>
<proteinExistence type="predicted"/>
<accession>A0ABU8RF90</accession>
<dbReference type="Gene3D" id="3.40.50.10440">
    <property type="entry name" value="Dihydroxyacetone kinase, domain 1"/>
    <property type="match status" value="1"/>
</dbReference>
<dbReference type="SUPFAM" id="SSF82549">
    <property type="entry name" value="DAK1/DegV-like"/>
    <property type="match status" value="1"/>
</dbReference>
<dbReference type="EMBL" id="JBBIAA010000001">
    <property type="protein sequence ID" value="MEJ5943746.1"/>
    <property type="molecule type" value="Genomic_DNA"/>
</dbReference>
<dbReference type="Gene3D" id="3.30.1180.20">
    <property type="entry name" value="Dihydroxyacetone kinase, domain 2"/>
    <property type="match status" value="1"/>
</dbReference>
<dbReference type="Proteomes" id="UP001387100">
    <property type="component" value="Unassembled WGS sequence"/>
</dbReference>
<dbReference type="InterPro" id="IPR050861">
    <property type="entry name" value="Dihydroxyacetone_Kinase"/>
</dbReference>
<evidence type="ECO:0000313" key="8">
    <source>
        <dbReference type="EMBL" id="MEJ5943746.1"/>
    </source>
</evidence>
<dbReference type="Pfam" id="PF02734">
    <property type="entry name" value="Dak2"/>
    <property type="match status" value="1"/>
</dbReference>
<gene>
    <name evidence="8" type="ORF">WDZ17_00370</name>
</gene>
<keyword evidence="2" id="KW-0547">Nucleotide-binding</keyword>
<dbReference type="PANTHER" id="PTHR28629">
    <property type="entry name" value="TRIOKINASE/FMN CYCLASE"/>
    <property type="match status" value="1"/>
</dbReference>
<evidence type="ECO:0000259" key="6">
    <source>
        <dbReference type="PROSITE" id="PS51480"/>
    </source>
</evidence>
<dbReference type="Gene3D" id="1.25.40.340">
    <property type="match status" value="1"/>
</dbReference>